<keyword evidence="4 6" id="KW-0807">Transducer</keyword>
<dbReference type="Pfam" id="PF00672">
    <property type="entry name" value="HAMP"/>
    <property type="match status" value="1"/>
</dbReference>
<dbReference type="GO" id="GO:0005886">
    <property type="term" value="C:plasma membrane"/>
    <property type="evidence" value="ECO:0007669"/>
    <property type="project" value="UniProtKB-SubCell"/>
</dbReference>
<dbReference type="PROSITE" id="PS50885">
    <property type="entry name" value="HAMP"/>
    <property type="match status" value="1"/>
</dbReference>
<dbReference type="Gene3D" id="3.30.450.20">
    <property type="entry name" value="PAS domain"/>
    <property type="match status" value="2"/>
</dbReference>
<sequence length="700" mass="76888">MKKSRSIAMRLSGLIIALFLLLFLVYSVVTSVMLHKQSLRDAEEFAMESTNKSSLALSEKLKETNEMLRTTKHILETQRAEGDLHADEVIRIIKNNLQNNEDATGMAAVINQAAIANKDAIPQDLLDDDQQFIPYTFKEGSTIGVEPLSGMDDPEANLWYTVPKSEQRAILTEPYAYDTNGQTILMTTISVPLLDSAGTYFGLLTTDLSIDFLTDLVNSIKPDGGYASVITDNGDVTANSLKEEMNGANMQDSIDWASVKEVMDKGELSNLYVDSQSLGETAFNAFAPITLKDIDETWTVQTVTPKSKILETFNSILWITIISAVVIVLLMAAASTAFIYRQLRPLRELQHSMETAAAGDLTVLVDENSVRQDEIGAVSLAYNDMLQRTNEAIRTVQQSSTQLSDSSSQVTHAFEELVAANQEVSVATDEIAQGASRQSEDTEQTSLRISDLADRMEHLNEMFHTMNNLSGQASDATEDGIGEVKKLRDHNTSANDMNHKVQLQIETLSTKISSINQVIQTLHDITASTNLLALNASIEAARAGESGKGFAVVADEVRKLAEQSRVETEVIQETVKEILVESEQTVEVIDKSMELMEGQNQSVSDTEESFIRNAKITKQIREAIAELSEELTEMMEHKDEAILAIQNVSAISEQTAASAEEVSASSAAQQHELEQVANSTTQMNKIAGELQGVVERFKLS</sequence>
<dbReference type="EMBL" id="FUYJ01000002">
    <property type="protein sequence ID" value="SKA95132.1"/>
    <property type="molecule type" value="Genomic_DNA"/>
</dbReference>
<feature type="domain" description="HAMP" evidence="10">
    <location>
        <begin position="340"/>
        <end position="394"/>
    </location>
</feature>
<evidence type="ECO:0000256" key="7">
    <source>
        <dbReference type="SAM" id="Coils"/>
    </source>
</evidence>
<evidence type="ECO:0000256" key="8">
    <source>
        <dbReference type="SAM" id="Phobius"/>
    </source>
</evidence>
<dbReference type="PANTHER" id="PTHR32089">
    <property type="entry name" value="METHYL-ACCEPTING CHEMOTAXIS PROTEIN MCPB"/>
    <property type="match status" value="1"/>
</dbReference>
<name>A0A1T4Y004_9BACL</name>
<evidence type="ECO:0000256" key="6">
    <source>
        <dbReference type="PROSITE-ProRule" id="PRU00284"/>
    </source>
</evidence>
<keyword evidence="2" id="KW-1003">Cell membrane</keyword>
<dbReference type="InterPro" id="IPR004089">
    <property type="entry name" value="MCPsignal_dom"/>
</dbReference>
<dbReference type="AlphaFoldDB" id="A0A1T4Y004"/>
<dbReference type="Gene3D" id="6.10.340.10">
    <property type="match status" value="1"/>
</dbReference>
<evidence type="ECO:0000313" key="11">
    <source>
        <dbReference type="EMBL" id="SKA95132.1"/>
    </source>
</evidence>
<keyword evidence="3 8" id="KW-0472">Membrane</keyword>
<gene>
    <name evidence="11" type="ORF">SAMN04244570_1550</name>
</gene>
<dbReference type="InterPro" id="IPR003660">
    <property type="entry name" value="HAMP_dom"/>
</dbReference>
<dbReference type="Proteomes" id="UP000190042">
    <property type="component" value="Unassembled WGS sequence"/>
</dbReference>
<accession>A0A1T4Y004</accession>
<dbReference type="CDD" id="cd12913">
    <property type="entry name" value="PDC1_MCP_like"/>
    <property type="match status" value="1"/>
</dbReference>
<dbReference type="Pfam" id="PF22673">
    <property type="entry name" value="MCP-like_PDC_1"/>
    <property type="match status" value="1"/>
</dbReference>
<dbReference type="RefSeq" id="WP_078817185.1">
    <property type="nucleotide sequence ID" value="NZ_FUYJ01000002.1"/>
</dbReference>
<feature type="domain" description="Methyl-accepting transducer" evidence="9">
    <location>
        <begin position="413"/>
        <end position="670"/>
    </location>
</feature>
<organism evidence="11 12">
    <name type="scientific">Sporosarcina newyorkensis</name>
    <dbReference type="NCBI Taxonomy" id="759851"/>
    <lineage>
        <taxon>Bacteria</taxon>
        <taxon>Bacillati</taxon>
        <taxon>Bacillota</taxon>
        <taxon>Bacilli</taxon>
        <taxon>Bacillales</taxon>
        <taxon>Caryophanaceae</taxon>
        <taxon>Sporosarcina</taxon>
    </lineage>
</organism>
<dbReference type="PANTHER" id="PTHR32089:SF112">
    <property type="entry name" value="LYSOZYME-LIKE PROTEIN-RELATED"/>
    <property type="match status" value="1"/>
</dbReference>
<evidence type="ECO:0000256" key="1">
    <source>
        <dbReference type="ARBA" id="ARBA00004236"/>
    </source>
</evidence>
<dbReference type="GO" id="GO:0007165">
    <property type="term" value="P:signal transduction"/>
    <property type="evidence" value="ECO:0007669"/>
    <property type="project" value="UniProtKB-KW"/>
</dbReference>
<keyword evidence="8" id="KW-0812">Transmembrane</keyword>
<dbReference type="PROSITE" id="PS50111">
    <property type="entry name" value="CHEMOTAXIS_TRANSDUC_2"/>
    <property type="match status" value="1"/>
</dbReference>
<dbReference type="SMART" id="SM00283">
    <property type="entry name" value="MA"/>
    <property type="match status" value="1"/>
</dbReference>
<feature type="coiled-coil region" evidence="7">
    <location>
        <begin position="613"/>
        <end position="644"/>
    </location>
</feature>
<proteinExistence type="inferred from homology"/>
<dbReference type="CDD" id="cd06225">
    <property type="entry name" value="HAMP"/>
    <property type="match status" value="1"/>
</dbReference>
<dbReference type="Gene3D" id="1.10.287.950">
    <property type="entry name" value="Methyl-accepting chemotaxis protein"/>
    <property type="match status" value="1"/>
</dbReference>
<feature type="transmembrane region" description="Helical" evidence="8">
    <location>
        <begin position="316"/>
        <end position="340"/>
    </location>
</feature>
<evidence type="ECO:0000259" key="10">
    <source>
        <dbReference type="PROSITE" id="PS50885"/>
    </source>
</evidence>
<evidence type="ECO:0000256" key="3">
    <source>
        <dbReference type="ARBA" id="ARBA00023136"/>
    </source>
</evidence>
<evidence type="ECO:0000256" key="4">
    <source>
        <dbReference type="ARBA" id="ARBA00023224"/>
    </source>
</evidence>
<comment type="similarity">
    <text evidence="5">Belongs to the methyl-accepting chemotaxis (MCP) protein family.</text>
</comment>
<keyword evidence="7" id="KW-0175">Coiled coil</keyword>
<keyword evidence="8" id="KW-1133">Transmembrane helix</keyword>
<dbReference type="SUPFAM" id="SSF58104">
    <property type="entry name" value="Methyl-accepting chemotaxis protein (MCP) signaling domain"/>
    <property type="match status" value="1"/>
</dbReference>
<evidence type="ECO:0000259" key="9">
    <source>
        <dbReference type="PROSITE" id="PS50111"/>
    </source>
</evidence>
<dbReference type="Pfam" id="PF00015">
    <property type="entry name" value="MCPsignal"/>
    <property type="match status" value="1"/>
</dbReference>
<comment type="subcellular location">
    <subcellularLocation>
        <location evidence="1">Cell membrane</location>
    </subcellularLocation>
</comment>
<keyword evidence="12" id="KW-1185">Reference proteome</keyword>
<protein>
    <submittedName>
        <fullName evidence="11">Methyl-accepting chemotaxis sensory transducer with Cache sensor</fullName>
    </submittedName>
</protein>
<dbReference type="SMART" id="SM00304">
    <property type="entry name" value="HAMP"/>
    <property type="match status" value="1"/>
</dbReference>
<evidence type="ECO:0000313" key="12">
    <source>
        <dbReference type="Proteomes" id="UP000190042"/>
    </source>
</evidence>
<evidence type="ECO:0000256" key="5">
    <source>
        <dbReference type="ARBA" id="ARBA00029447"/>
    </source>
</evidence>
<evidence type="ECO:0000256" key="2">
    <source>
        <dbReference type="ARBA" id="ARBA00022475"/>
    </source>
</evidence>
<reference evidence="12" key="1">
    <citation type="submission" date="2017-02" db="EMBL/GenBank/DDBJ databases">
        <authorList>
            <person name="Varghese N."/>
            <person name="Submissions S."/>
        </authorList>
    </citation>
    <scope>NUCLEOTIDE SEQUENCE [LARGE SCALE GENOMIC DNA]</scope>
    <source>
        <strain evidence="12">DSM 23966</strain>
    </source>
</reference>